<evidence type="ECO:0000256" key="1">
    <source>
        <dbReference type="SAM" id="Phobius"/>
    </source>
</evidence>
<sequence>MMVADTADLNSEVHARSTEIKKMLVRIKDRNALHSHNNGRGSLPLPHSKLTPSTKPFLSRSEMDNIHQYTDGVAANAVLLCGFTAFFAVEPDEDTPPWLSGVYFCSAVISLSLNMYVVVTANLLGALGPTYGLNGKSESSMHEAVALMKKERKKMMTFFEFGAAFFGLCQLSATWVVADTYSSAICTAVLFLGFLYIWSETRRLKREFRFDEFHESEEAFKIANSCRAQSSRNGKIRKSELEEEAGKRMSAEKFLNSGESFRVRESIEMDPMSKTRR</sequence>
<dbReference type="EMBL" id="BRXX01000252">
    <property type="protein sequence ID" value="GMI00817.1"/>
    <property type="molecule type" value="Genomic_DNA"/>
</dbReference>
<accession>A0A9W7C6C5</accession>
<keyword evidence="1" id="KW-1133">Transmembrane helix</keyword>
<dbReference type="Proteomes" id="UP001165160">
    <property type="component" value="Unassembled WGS sequence"/>
</dbReference>
<feature type="transmembrane region" description="Helical" evidence="1">
    <location>
        <begin position="181"/>
        <end position="199"/>
    </location>
</feature>
<evidence type="ECO:0000313" key="2">
    <source>
        <dbReference type="EMBL" id="GMI00817.1"/>
    </source>
</evidence>
<organism evidence="2 3">
    <name type="scientific">Triparma verrucosa</name>
    <dbReference type="NCBI Taxonomy" id="1606542"/>
    <lineage>
        <taxon>Eukaryota</taxon>
        <taxon>Sar</taxon>
        <taxon>Stramenopiles</taxon>
        <taxon>Ochrophyta</taxon>
        <taxon>Bolidophyceae</taxon>
        <taxon>Parmales</taxon>
        <taxon>Triparmaceae</taxon>
        <taxon>Triparma</taxon>
    </lineage>
</organism>
<name>A0A9W7C6C5_9STRA</name>
<keyword evidence="3" id="KW-1185">Reference proteome</keyword>
<comment type="caution">
    <text evidence="2">The sequence shown here is derived from an EMBL/GenBank/DDBJ whole genome shotgun (WGS) entry which is preliminary data.</text>
</comment>
<reference evidence="3" key="1">
    <citation type="journal article" date="2023" name="Commun. Biol.">
        <title>Genome analysis of Parmales, the sister group of diatoms, reveals the evolutionary specialization of diatoms from phago-mixotrophs to photoautotrophs.</title>
        <authorList>
            <person name="Ban H."/>
            <person name="Sato S."/>
            <person name="Yoshikawa S."/>
            <person name="Yamada K."/>
            <person name="Nakamura Y."/>
            <person name="Ichinomiya M."/>
            <person name="Sato N."/>
            <person name="Blanc-Mathieu R."/>
            <person name="Endo H."/>
            <person name="Kuwata A."/>
            <person name="Ogata H."/>
        </authorList>
    </citation>
    <scope>NUCLEOTIDE SEQUENCE [LARGE SCALE GENOMIC DNA]</scope>
    <source>
        <strain evidence="3">NIES 3699</strain>
    </source>
</reference>
<protein>
    <submittedName>
        <fullName evidence="2">Uncharacterized protein</fullName>
    </submittedName>
</protein>
<feature type="transmembrane region" description="Helical" evidence="1">
    <location>
        <begin position="157"/>
        <end position="175"/>
    </location>
</feature>
<keyword evidence="1" id="KW-0472">Membrane</keyword>
<feature type="transmembrane region" description="Helical" evidence="1">
    <location>
        <begin position="69"/>
        <end position="89"/>
    </location>
</feature>
<feature type="transmembrane region" description="Helical" evidence="1">
    <location>
        <begin position="101"/>
        <end position="127"/>
    </location>
</feature>
<dbReference type="AlphaFoldDB" id="A0A9W7C6C5"/>
<proteinExistence type="predicted"/>
<gene>
    <name evidence="2" type="ORF">TrVE_jg6571</name>
</gene>
<evidence type="ECO:0000313" key="3">
    <source>
        <dbReference type="Proteomes" id="UP001165160"/>
    </source>
</evidence>
<keyword evidence="1" id="KW-0812">Transmembrane</keyword>